<dbReference type="RefSeq" id="WP_094325824.1">
    <property type="nucleotide sequence ID" value="NZ_CP022347.1"/>
</dbReference>
<evidence type="ECO:0000256" key="1">
    <source>
        <dbReference type="SAM" id="Phobius"/>
    </source>
</evidence>
<protein>
    <submittedName>
        <fullName evidence="2">Capsular polysaccharide export protein</fullName>
    </submittedName>
</protein>
<dbReference type="InterPro" id="IPR007833">
    <property type="entry name" value="Capsule_polysaccharide_synth"/>
</dbReference>
<keyword evidence="1" id="KW-1133">Transmembrane helix</keyword>
<sequence length="393" mass="46518">MELKQHVKNFKNKNVLLLQSPIGPYFRRLASLMKKENANVFKINFNGGDRFFYPFNATTYKGNFNHFRYFFKDFCVQNKIQAVVLFNDCRPVHRIAIKIAKRLKIDVFIFEEGYLRPSFITLEKNGVNANSPIPREKSFYLGKDFIVKDEHKNIKGAFKYMAFYAFLYWFFAFLLSAFHNNSLHHRSLSPLELLPWIRSLFRKILYKFSEKNINKKIQKDLKNSYFIAILQVYNDTQVSRHYKYKSVEVFIRKTIASFANNARSKHYLIFKHHPMDRGYKNYAKLIESLSKQYNISDRVIYVHDSHLPTVLSNALGCVVINSTVGLSALYHNCPLKVCGEAFYNIDGITYQKSLDLFWRQAHSYKPNYRMYANLRAYLLINNQINSNFYKNKL</sequence>
<dbReference type="GO" id="GO:0015774">
    <property type="term" value="P:polysaccharide transport"/>
    <property type="evidence" value="ECO:0007669"/>
    <property type="project" value="InterPro"/>
</dbReference>
<accession>A0A222MYS0</accession>
<evidence type="ECO:0000313" key="3">
    <source>
        <dbReference type="Proteomes" id="UP000201169"/>
    </source>
</evidence>
<evidence type="ECO:0000313" key="2">
    <source>
        <dbReference type="EMBL" id="ASQ31015.1"/>
    </source>
</evidence>
<name>A0A222MYS0_9BACT</name>
<proteinExistence type="predicted"/>
<keyword evidence="1" id="KW-0472">Membrane</keyword>
<dbReference type="OrthoDB" id="9794206at2"/>
<dbReference type="EMBL" id="CP022347">
    <property type="protein sequence ID" value="ASQ31015.1"/>
    <property type="molecule type" value="Genomic_DNA"/>
</dbReference>
<reference evidence="2 3" key="1">
    <citation type="submission" date="2017-07" db="EMBL/GenBank/DDBJ databases">
        <title>Analysis of two Campylobacter avium genomes and identification of a novel hippuricase gene.</title>
        <authorList>
            <person name="Miller W.G."/>
            <person name="Chapman M.H."/>
            <person name="Yee E."/>
            <person name="Revez J."/>
            <person name="Bono J.L."/>
            <person name="Rossi M."/>
        </authorList>
    </citation>
    <scope>NUCLEOTIDE SEQUENCE [LARGE SCALE GENOMIC DNA]</scope>
    <source>
        <strain evidence="2 3">LMG 24591</strain>
    </source>
</reference>
<dbReference type="AlphaFoldDB" id="A0A222MYS0"/>
<dbReference type="CDD" id="cd16441">
    <property type="entry name" value="beta_Kdo_transferase_KpsS"/>
    <property type="match status" value="1"/>
</dbReference>
<organism evidence="2 3">
    <name type="scientific">Campylobacter avium LMG 24591</name>
    <dbReference type="NCBI Taxonomy" id="522484"/>
    <lineage>
        <taxon>Bacteria</taxon>
        <taxon>Pseudomonadati</taxon>
        <taxon>Campylobacterota</taxon>
        <taxon>Epsilonproteobacteria</taxon>
        <taxon>Campylobacterales</taxon>
        <taxon>Campylobacteraceae</taxon>
        <taxon>Campylobacter</taxon>
    </lineage>
</organism>
<dbReference type="Proteomes" id="UP000201169">
    <property type="component" value="Chromosome"/>
</dbReference>
<dbReference type="Pfam" id="PF05159">
    <property type="entry name" value="Capsule_synth"/>
    <property type="match status" value="1"/>
</dbReference>
<gene>
    <name evidence="2" type="primary">kpsS</name>
    <name evidence="2" type="ORF">CAV_1395</name>
</gene>
<feature type="transmembrane region" description="Helical" evidence="1">
    <location>
        <begin position="161"/>
        <end position="179"/>
    </location>
</feature>
<dbReference type="GO" id="GO:0000271">
    <property type="term" value="P:polysaccharide biosynthetic process"/>
    <property type="evidence" value="ECO:0007669"/>
    <property type="project" value="InterPro"/>
</dbReference>
<dbReference type="KEGG" id="cavi:CAV_1395"/>
<keyword evidence="1" id="KW-0812">Transmembrane</keyword>
<keyword evidence="3" id="KW-1185">Reference proteome</keyword>